<gene>
    <name evidence="1" type="primary">SARS2_1</name>
    <name evidence="1" type="ORF">DSO57_1017772</name>
</gene>
<sequence>MQGINSSIGRQFKYLLSPSYNFRRQLVGKPHFNFKELEKRRDEMRKNIKERNLSIDINIDTALEKYREFGKLQYDVNCLREAKTALSRKFSRADKEEKGKLLIEAQALKVQIQEKEDLLSQTEKLALNLASAIPNFTHPSAPIGNQETARELKIVNQRKYNDTNREHVELCLQHKMVNFSSAAQVSGAKFYYLENDGALLEMALTQIAMLEAVKAGFTPTLTPDVVREDVVTACGFNPRDPVHNQTFKVSFPGHPDLCLAATSEIPLAAYNLNAIMEKQTLPSKKAGLSHCFRAEAGSTGSESRGLYRVHQFTKVELFAFTAPEDSEKITNEILAFQERFFSSLGLHYRVLEMPTEELGASAFQKYDIEAWLPGQNRWGEISSTSNCTDYQSRRLNIRMPKDPKTGKVEFVHTVNGTGCAIPRIIVAIVEQYQDKDGRIAIPELLRPYFNNREFFNPANP</sequence>
<evidence type="ECO:0000313" key="1">
    <source>
        <dbReference type="EMBL" id="KAJ9057933.1"/>
    </source>
</evidence>
<keyword evidence="1" id="KW-0436">Ligase</keyword>
<accession>A0ACC2S6C7</accession>
<reference evidence="1" key="1">
    <citation type="submission" date="2022-04" db="EMBL/GenBank/DDBJ databases">
        <title>Genome of the entomopathogenic fungus Entomophthora muscae.</title>
        <authorList>
            <person name="Elya C."/>
            <person name="Lovett B.R."/>
            <person name="Lee E."/>
            <person name="Macias A.M."/>
            <person name="Hajek A.E."/>
            <person name="De Bivort B.L."/>
            <person name="Kasson M.T."/>
            <person name="De Fine Licht H.H."/>
            <person name="Stajich J.E."/>
        </authorList>
    </citation>
    <scope>NUCLEOTIDE SEQUENCE</scope>
    <source>
        <strain evidence="1">Berkeley</strain>
    </source>
</reference>
<proteinExistence type="predicted"/>
<name>A0ACC2S6C7_9FUNG</name>
<dbReference type="EC" id="6.1.1.11" evidence="1"/>
<evidence type="ECO:0000313" key="2">
    <source>
        <dbReference type="Proteomes" id="UP001165960"/>
    </source>
</evidence>
<dbReference type="EMBL" id="QTSX02005755">
    <property type="protein sequence ID" value="KAJ9057933.1"/>
    <property type="molecule type" value="Genomic_DNA"/>
</dbReference>
<protein>
    <submittedName>
        <fullName evidence="1">Seryl-tRNA synthetase</fullName>
        <ecNumber evidence="1">6.1.1.11</ecNumber>
    </submittedName>
</protein>
<keyword evidence="2" id="KW-1185">Reference proteome</keyword>
<dbReference type="Proteomes" id="UP001165960">
    <property type="component" value="Unassembled WGS sequence"/>
</dbReference>
<comment type="caution">
    <text evidence="1">The sequence shown here is derived from an EMBL/GenBank/DDBJ whole genome shotgun (WGS) entry which is preliminary data.</text>
</comment>
<organism evidence="1 2">
    <name type="scientific">Entomophthora muscae</name>
    <dbReference type="NCBI Taxonomy" id="34485"/>
    <lineage>
        <taxon>Eukaryota</taxon>
        <taxon>Fungi</taxon>
        <taxon>Fungi incertae sedis</taxon>
        <taxon>Zoopagomycota</taxon>
        <taxon>Entomophthoromycotina</taxon>
        <taxon>Entomophthoromycetes</taxon>
        <taxon>Entomophthorales</taxon>
        <taxon>Entomophthoraceae</taxon>
        <taxon>Entomophthora</taxon>
    </lineage>
</organism>